<dbReference type="PANTHER" id="PTHR10694:SF33">
    <property type="entry name" value="LYSINE-SPECIFIC DEMETHYLASE 5"/>
    <property type="match status" value="1"/>
</dbReference>
<dbReference type="Pfam" id="PF02373">
    <property type="entry name" value="JmjC"/>
    <property type="match status" value="1"/>
</dbReference>
<dbReference type="PANTHER" id="PTHR10694">
    <property type="entry name" value="LYSINE-SPECIFIC DEMETHYLASE"/>
    <property type="match status" value="1"/>
</dbReference>
<dbReference type="Proteomes" id="UP001174934">
    <property type="component" value="Unassembled WGS sequence"/>
</dbReference>
<dbReference type="Gene3D" id="2.170.270.10">
    <property type="entry name" value="SET domain"/>
    <property type="match status" value="1"/>
</dbReference>
<feature type="domain" description="JmjC" evidence="4">
    <location>
        <begin position="275"/>
        <end position="443"/>
    </location>
</feature>
<dbReference type="PROSITE" id="PS51184">
    <property type="entry name" value="JMJC"/>
    <property type="match status" value="1"/>
</dbReference>
<feature type="region of interest" description="Disordered" evidence="3">
    <location>
        <begin position="483"/>
        <end position="531"/>
    </location>
</feature>
<keyword evidence="2" id="KW-0408">Iron</keyword>
<feature type="compositionally biased region" description="Low complexity" evidence="3">
    <location>
        <begin position="79"/>
        <end position="104"/>
    </location>
</feature>
<dbReference type="InterPro" id="IPR003347">
    <property type="entry name" value="JmjC_dom"/>
</dbReference>
<comment type="caution">
    <text evidence="5">The sequence shown here is derived from an EMBL/GenBank/DDBJ whole genome shotgun (WGS) entry which is preliminary data.</text>
</comment>
<dbReference type="InterPro" id="IPR001214">
    <property type="entry name" value="SET_dom"/>
</dbReference>
<dbReference type="GO" id="GO:0034647">
    <property type="term" value="F:histone H3K4me/H3K4me2/H3K4me3 demethylase activity"/>
    <property type="evidence" value="ECO:0007669"/>
    <property type="project" value="TreeGrafter"/>
</dbReference>
<evidence type="ECO:0000256" key="2">
    <source>
        <dbReference type="ARBA" id="ARBA00023004"/>
    </source>
</evidence>
<name>A0AA39TVB3_9PEZI</name>
<dbReference type="SMART" id="SM00558">
    <property type="entry name" value="JmjC"/>
    <property type="match status" value="1"/>
</dbReference>
<proteinExistence type="predicted"/>
<accession>A0AA39TVB3</accession>
<dbReference type="SUPFAM" id="SSF51197">
    <property type="entry name" value="Clavaminate synthase-like"/>
    <property type="match status" value="1"/>
</dbReference>
<dbReference type="InterPro" id="IPR046341">
    <property type="entry name" value="SET_dom_sf"/>
</dbReference>
<feature type="compositionally biased region" description="Pro residues" evidence="3">
    <location>
        <begin position="105"/>
        <end position="114"/>
    </location>
</feature>
<feature type="region of interest" description="Disordered" evidence="3">
    <location>
        <begin position="72"/>
        <end position="131"/>
    </location>
</feature>
<evidence type="ECO:0000256" key="3">
    <source>
        <dbReference type="SAM" id="MobiDB-lite"/>
    </source>
</evidence>
<sequence length="1068" mass="118943">MDALQGKVDYVDGQVREVADALRDYLNEGNTPTRKVKPPGTKAGRDLLQQLLGRLDQVVATDLALVRRLSTNLSPPLPQSSSSSAQEAPSSSKSELVTPVTPVTPDRPPSPPAFAPVQEHSHDSSPGEATHPLTAAAAPAITPVIISGLSGHTSPLFACTYQDMNVLNEELFEQFSRHPLVQERGYFKLQVQGLPVLNVPRKKIRKPTKHHVTSFRYNIDSNGLVKVDSATKHKITPPRLPLPSSTRLSWTLEDQRELWNTTAKDPPSGIRPYIIGNPLFTDVTLSPGEKLRQRGYGNLEGINTQYVYFNLTGKTITVMHREDAHVRSENLLRSGENKFWCFVKPSFTAKLEDIMRREYPEILELDCSQGLRHLSRHISPEQLDQWGIEYTLDYCVPGQAVVTEPGTYHQVLNLGPNYAIAINLEYLSSPDMPPNYKFCDESCPEEYPLTPEQFRFPPPESQYLLARLGPKSPVLESLVLQEQRSLPPGSGTTASAQSVNPQPPRPNTESRVEPEQEQHLPHTPESVPPQQTTKEDFFSFVGQQSNHVQARTNTTLAPSGTIGQPHPAGQHQQSADMGLVRITSHPTPIPAQADMPTSQCTTAQLLLPNVHEPTSIAKPPQPTTVLRLKRPTNTGLRRKSTKRQKVVGHAPVSESADGALVNLTTLIRGCQVTRAEAPPFNQICSALAFRRLAGLVRDWRDHSKHNAVPGGGMALIKYVDAEMQGGSELHVFLRRFSKVKLCEWHEGSVEQKARGRPSASDESTNELLAKLGWDDGQRDKLQDYLREGKCWETICGNFNGLLALMPSDTPESQVSDLAMFHDTLAQFQHQLDVPVIQKMCAMGEILQKTVWSDLELPEYIWESVDTAELTLDQLYPLLGRFRLIKTNHYYSGRHYWPRPTNWGWIWPIDPSSVRPYDPLCDYCNTDGPCSCLSTMVPDIPRISDDDSKGPGVRAVGMHRAGSVLGELVGELVPAGMGAHNCTWTMEFRRPDLDDELVAEIYPREMGNWVRKVNHSLSPSAVYKVLKISSKWRQMLVALRDIKDGEEITAKHGRGLARAQPYSLAEGSR</sequence>
<evidence type="ECO:0000259" key="4">
    <source>
        <dbReference type="PROSITE" id="PS51184"/>
    </source>
</evidence>
<dbReference type="AlphaFoldDB" id="A0AA39TVB3"/>
<reference evidence="5" key="1">
    <citation type="submission" date="2023-06" db="EMBL/GenBank/DDBJ databases">
        <title>Genome-scale phylogeny and comparative genomics of the fungal order Sordariales.</title>
        <authorList>
            <consortium name="Lawrence Berkeley National Laboratory"/>
            <person name="Hensen N."/>
            <person name="Bonometti L."/>
            <person name="Westerberg I."/>
            <person name="Brannstrom I.O."/>
            <person name="Guillou S."/>
            <person name="Cros-Aarteil S."/>
            <person name="Calhoun S."/>
            <person name="Haridas S."/>
            <person name="Kuo A."/>
            <person name="Mondo S."/>
            <person name="Pangilinan J."/>
            <person name="Riley R."/>
            <person name="LaButti K."/>
            <person name="Andreopoulos B."/>
            <person name="Lipzen A."/>
            <person name="Chen C."/>
            <person name="Yanf M."/>
            <person name="Daum C."/>
            <person name="Ng V."/>
            <person name="Clum A."/>
            <person name="Steindorff A."/>
            <person name="Ohm R."/>
            <person name="Martin F."/>
            <person name="Silar P."/>
            <person name="Natvig D."/>
            <person name="Lalanne C."/>
            <person name="Gautier V."/>
            <person name="Ament-velasquez S.L."/>
            <person name="Kruys A."/>
            <person name="Hutchinson M.I."/>
            <person name="Powell A.J."/>
            <person name="Barry K."/>
            <person name="Miller A.N."/>
            <person name="Grigoriev I.V."/>
            <person name="Debuchy R."/>
            <person name="Gladieux P."/>
            <person name="Thoren M.H."/>
            <person name="Johannesson H."/>
        </authorList>
    </citation>
    <scope>NUCLEOTIDE SEQUENCE</scope>
    <source>
        <strain evidence="5">SMH3391-2</strain>
    </source>
</reference>
<organism evidence="5 6">
    <name type="scientific">Bombardia bombarda</name>
    <dbReference type="NCBI Taxonomy" id="252184"/>
    <lineage>
        <taxon>Eukaryota</taxon>
        <taxon>Fungi</taxon>
        <taxon>Dikarya</taxon>
        <taxon>Ascomycota</taxon>
        <taxon>Pezizomycotina</taxon>
        <taxon>Sordariomycetes</taxon>
        <taxon>Sordariomycetidae</taxon>
        <taxon>Sordariales</taxon>
        <taxon>Lasiosphaeriaceae</taxon>
        <taxon>Bombardia</taxon>
    </lineage>
</organism>
<dbReference type="GO" id="GO:0006355">
    <property type="term" value="P:regulation of DNA-templated transcription"/>
    <property type="evidence" value="ECO:0007669"/>
    <property type="project" value="TreeGrafter"/>
</dbReference>
<dbReference type="Pfam" id="PF00856">
    <property type="entry name" value="SET"/>
    <property type="match status" value="1"/>
</dbReference>
<dbReference type="SUPFAM" id="SSF82199">
    <property type="entry name" value="SET domain"/>
    <property type="match status" value="1"/>
</dbReference>
<keyword evidence="1" id="KW-0479">Metal-binding</keyword>
<dbReference type="GO" id="GO:0046872">
    <property type="term" value="F:metal ion binding"/>
    <property type="evidence" value="ECO:0007669"/>
    <property type="project" value="UniProtKB-KW"/>
</dbReference>
<protein>
    <recommendedName>
        <fullName evidence="4">JmjC domain-containing protein</fullName>
    </recommendedName>
</protein>
<feature type="compositionally biased region" description="Polar residues" evidence="3">
    <location>
        <begin position="483"/>
        <end position="500"/>
    </location>
</feature>
<dbReference type="EMBL" id="JAULSR010000014">
    <property type="protein sequence ID" value="KAK0609338.1"/>
    <property type="molecule type" value="Genomic_DNA"/>
</dbReference>
<dbReference type="Gene3D" id="2.60.120.650">
    <property type="entry name" value="Cupin"/>
    <property type="match status" value="1"/>
</dbReference>
<dbReference type="GO" id="GO:0000785">
    <property type="term" value="C:chromatin"/>
    <property type="evidence" value="ECO:0007669"/>
    <property type="project" value="TreeGrafter"/>
</dbReference>
<evidence type="ECO:0000313" key="5">
    <source>
        <dbReference type="EMBL" id="KAK0609338.1"/>
    </source>
</evidence>
<evidence type="ECO:0000313" key="6">
    <source>
        <dbReference type="Proteomes" id="UP001174934"/>
    </source>
</evidence>
<gene>
    <name evidence="5" type="ORF">B0T17DRAFT_594113</name>
</gene>
<dbReference type="GO" id="GO:0005634">
    <property type="term" value="C:nucleus"/>
    <property type="evidence" value="ECO:0007669"/>
    <property type="project" value="TreeGrafter"/>
</dbReference>
<feature type="compositionally biased region" description="Basic and acidic residues" evidence="3">
    <location>
        <begin position="508"/>
        <end position="522"/>
    </location>
</feature>
<keyword evidence="6" id="KW-1185">Reference proteome</keyword>
<evidence type="ECO:0000256" key="1">
    <source>
        <dbReference type="ARBA" id="ARBA00022723"/>
    </source>
</evidence>
<dbReference type="SMART" id="SM00317">
    <property type="entry name" value="SET"/>
    <property type="match status" value="1"/>
</dbReference>